<evidence type="ECO:0000256" key="1">
    <source>
        <dbReference type="SAM" id="SignalP"/>
    </source>
</evidence>
<proteinExistence type="predicted"/>
<dbReference type="AlphaFoldDB" id="A0A9J6B911"/>
<dbReference type="Proteomes" id="UP000824120">
    <property type="component" value="Chromosome 1"/>
</dbReference>
<dbReference type="EMBL" id="JACXVP010000001">
    <property type="protein sequence ID" value="KAG5632935.1"/>
    <property type="molecule type" value="Genomic_DNA"/>
</dbReference>
<protein>
    <recommendedName>
        <fullName evidence="4">Secreted protein</fullName>
    </recommendedName>
</protein>
<reference evidence="2 3" key="1">
    <citation type="submission" date="2020-09" db="EMBL/GenBank/DDBJ databases">
        <title>De no assembly of potato wild relative species, Solanum commersonii.</title>
        <authorList>
            <person name="Cho K."/>
        </authorList>
    </citation>
    <scope>NUCLEOTIDE SEQUENCE [LARGE SCALE GENOMIC DNA]</scope>
    <source>
        <strain evidence="2">LZ3.2</strain>
        <tissue evidence="2">Leaf</tissue>
    </source>
</reference>
<evidence type="ECO:0008006" key="4">
    <source>
        <dbReference type="Google" id="ProtNLM"/>
    </source>
</evidence>
<sequence length="65" mass="7849">MSLLFIFIFMEASQCQDSTWYLSTKHQQMESHHVSLFNHQMKSCWRILFRRSTVKPLKIEPKFNG</sequence>
<keyword evidence="1" id="KW-0732">Signal</keyword>
<evidence type="ECO:0000313" key="2">
    <source>
        <dbReference type="EMBL" id="KAG5632935.1"/>
    </source>
</evidence>
<accession>A0A9J6B911</accession>
<name>A0A9J6B911_SOLCO</name>
<feature type="chain" id="PRO_5039926612" description="Secreted protein" evidence="1">
    <location>
        <begin position="16"/>
        <end position="65"/>
    </location>
</feature>
<evidence type="ECO:0000313" key="3">
    <source>
        <dbReference type="Proteomes" id="UP000824120"/>
    </source>
</evidence>
<organism evidence="2 3">
    <name type="scientific">Solanum commersonii</name>
    <name type="common">Commerson's wild potato</name>
    <name type="synonym">Commerson's nightshade</name>
    <dbReference type="NCBI Taxonomy" id="4109"/>
    <lineage>
        <taxon>Eukaryota</taxon>
        <taxon>Viridiplantae</taxon>
        <taxon>Streptophyta</taxon>
        <taxon>Embryophyta</taxon>
        <taxon>Tracheophyta</taxon>
        <taxon>Spermatophyta</taxon>
        <taxon>Magnoliopsida</taxon>
        <taxon>eudicotyledons</taxon>
        <taxon>Gunneridae</taxon>
        <taxon>Pentapetalae</taxon>
        <taxon>asterids</taxon>
        <taxon>lamiids</taxon>
        <taxon>Solanales</taxon>
        <taxon>Solanaceae</taxon>
        <taxon>Solanoideae</taxon>
        <taxon>Solaneae</taxon>
        <taxon>Solanum</taxon>
    </lineage>
</organism>
<comment type="caution">
    <text evidence="2">The sequence shown here is derived from an EMBL/GenBank/DDBJ whole genome shotgun (WGS) entry which is preliminary data.</text>
</comment>
<gene>
    <name evidence="2" type="ORF">H5410_004652</name>
</gene>
<keyword evidence="3" id="KW-1185">Reference proteome</keyword>
<feature type="signal peptide" evidence="1">
    <location>
        <begin position="1"/>
        <end position="15"/>
    </location>
</feature>